<name>A0A6N1NGQ6_9VIRU</name>
<proteinExistence type="predicted"/>
<evidence type="ECO:0000313" key="1">
    <source>
        <dbReference type="EMBL" id="QKU34404.1"/>
    </source>
</evidence>
<accession>A0A6N1NGQ6</accession>
<dbReference type="RefSeq" id="YP_010781033.1">
    <property type="nucleotide sequence ID" value="NC_075038.1"/>
</dbReference>
<dbReference type="GeneID" id="80517724"/>
<reference evidence="1" key="1">
    <citation type="submission" date="2017-06" db="EMBL/GenBank/DDBJ databases">
        <authorList>
            <person name="Assis F.L."/>
            <person name="Abrahao J.S."/>
            <person name="Silva L."/>
            <person name="Khalil J.B."/>
            <person name="Rodrigues R."/>
            <person name="Silva L.S."/>
            <person name="Boratto P."/>
            <person name="Andrade M."/>
            <person name="Kroon E.G."/>
            <person name="Ribeiro B."/>
            <person name="Bergier I."/>
            <person name="Seligmann H."/>
            <person name="Ghigo E."/>
            <person name="Colson P."/>
            <person name="Levasseur A."/>
            <person name="Raoult D."/>
            <person name="Scola B.L."/>
        </authorList>
    </citation>
    <scope>NUCLEOTIDE SEQUENCE</scope>
    <source>
        <strain evidence="1">Deep ocean</strain>
    </source>
</reference>
<reference evidence="1" key="2">
    <citation type="journal article" date="2018" name="Nat. Commun.">
        <title>Tailed giant Tupanvirus possesses the most complete translational apparatus of the known virosphere.</title>
        <authorList>
            <person name="Abrahao J."/>
            <person name="Silva L."/>
            <person name="Silva L.S."/>
            <person name="Khalil J.Y.B."/>
            <person name="Rodrigues R."/>
            <person name="Arantes T."/>
            <person name="Assis F."/>
            <person name="Boratto P."/>
            <person name="Andrade M."/>
            <person name="Kroon E.G."/>
            <person name="Ribeiro B."/>
            <person name="Bergier I."/>
            <person name="Seligmann H."/>
            <person name="Ghigo E."/>
            <person name="Colson P."/>
            <person name="Levasseur A."/>
            <person name="Kroemer G."/>
            <person name="Raoult D."/>
            <person name="La Scola B."/>
        </authorList>
    </citation>
    <scope>NUCLEOTIDE SEQUENCE [LARGE SCALE GENOMIC DNA]</scope>
    <source>
        <strain evidence="1">Deep ocean</strain>
    </source>
</reference>
<dbReference type="EMBL" id="MF405918">
    <property type="protein sequence ID" value="QKU34404.1"/>
    <property type="molecule type" value="Genomic_DNA"/>
</dbReference>
<dbReference type="KEGG" id="vg:80517724"/>
<organism evidence="1">
    <name type="scientific">Tupanvirus deep ocean</name>
    <dbReference type="NCBI Taxonomy" id="2126984"/>
    <lineage>
        <taxon>Viruses</taxon>
        <taxon>Varidnaviria</taxon>
        <taxon>Bamfordvirae</taxon>
        <taxon>Nucleocytoviricota</taxon>
        <taxon>Megaviricetes</taxon>
        <taxon>Imitervirales</taxon>
        <taxon>Mimiviridae</taxon>
        <taxon>Megamimivirinae</taxon>
        <taxon>Tupanvirus</taxon>
        <taxon>Tupanvirus altamarinense</taxon>
    </lineage>
</organism>
<sequence length="139" mass="15941">MCLRCHQSMSNEQVENDLANTQSDPKFEVWNATSLSHLTIAAFGLNGPTAQKYAMELFEKYIEYKKNHPNGNDDTFFGSPSHTSAKKQLDKINQFVKISNDNKLTDKDIRTMIYHGDSEEGQKIYQLFANIEPLFDMVQ</sequence>
<protein>
    <submittedName>
        <fullName evidence="1">Putative ORFan</fullName>
    </submittedName>
</protein>